<evidence type="ECO:0000313" key="9">
    <source>
        <dbReference type="Proteomes" id="UP001212152"/>
    </source>
</evidence>
<dbReference type="AlphaFoldDB" id="A0AAD5TP63"/>
<proteinExistence type="predicted"/>
<evidence type="ECO:0000256" key="6">
    <source>
        <dbReference type="ARBA" id="ARBA00023315"/>
    </source>
</evidence>
<dbReference type="GO" id="GO:0003841">
    <property type="term" value="F:1-acylglycerol-3-phosphate O-acyltransferase activity"/>
    <property type="evidence" value="ECO:0007669"/>
    <property type="project" value="TreeGrafter"/>
</dbReference>
<evidence type="ECO:0000256" key="2">
    <source>
        <dbReference type="ARBA" id="ARBA00022679"/>
    </source>
</evidence>
<protein>
    <submittedName>
        <fullName evidence="8">Lysophospholipid acyltransferase</fullName>
    </submittedName>
</protein>
<evidence type="ECO:0000256" key="5">
    <source>
        <dbReference type="ARBA" id="ARBA00023136"/>
    </source>
</evidence>
<organism evidence="8 9">
    <name type="scientific">Geranomyces variabilis</name>
    <dbReference type="NCBI Taxonomy" id="109894"/>
    <lineage>
        <taxon>Eukaryota</taxon>
        <taxon>Fungi</taxon>
        <taxon>Fungi incertae sedis</taxon>
        <taxon>Chytridiomycota</taxon>
        <taxon>Chytridiomycota incertae sedis</taxon>
        <taxon>Chytridiomycetes</taxon>
        <taxon>Spizellomycetales</taxon>
        <taxon>Powellomycetaceae</taxon>
        <taxon>Geranomyces</taxon>
    </lineage>
</organism>
<evidence type="ECO:0000313" key="8">
    <source>
        <dbReference type="EMBL" id="KAJ3182709.1"/>
    </source>
</evidence>
<sequence>MPLAAAEELAASLKMPLQNLTIALVLFSAYPLAWIYARLPKHAATAKHIFSIAITSFLFLSLVDVFLYFQLLGAALVAYFVVAAGRQSQWTPVGVFLGILSLLSYHHLNNQIINPDPDRSDNTGPVMMMVIKLSTFAWAAHDGTKPKEALTTEQRRTAIHHMPTLLEFLGYSFFFGGWLVGPANDFSEYRRFTRGEHPFDHIPPKGFASLRTFLMGMLTLGIYIQFDKPLSHWYIIEDEFMTRSFFYRLMYINLAGNIVRCKYYGVWKLAEGACNLSGIGYLGPCPSNPQKQIFARVQNVEPLTVERAQSPRAYIGGWNQQTGKWLRNCIYVRLSPVPTEASKAADAAAGRKPKKPSTAFANMATYLASAIWHGFRPGYYFCFLSGGIVTITGQILRRNLRPLVVAPSRLAPYKPIYDFLGWLLTQISLNYICAPFPVYWVANGLRVWSSVYYIVHIWNFAAIVFFTFLGGGAVVKRVGRTLGVVYPGRGGGGAPAAVNGKVLDKSETVLAAEDEAAALLARDSDEVREIKSHERERAAINRKTD</sequence>
<keyword evidence="6 8" id="KW-0012">Acyltransferase</keyword>
<feature type="transmembrane region" description="Helical" evidence="7">
    <location>
        <begin position="416"/>
        <end position="440"/>
    </location>
</feature>
<keyword evidence="2" id="KW-0808">Transferase</keyword>
<dbReference type="GO" id="GO:0005783">
    <property type="term" value="C:endoplasmic reticulum"/>
    <property type="evidence" value="ECO:0007669"/>
    <property type="project" value="TreeGrafter"/>
</dbReference>
<feature type="transmembrane region" description="Helical" evidence="7">
    <location>
        <begin position="88"/>
        <end position="105"/>
    </location>
</feature>
<evidence type="ECO:0000256" key="3">
    <source>
        <dbReference type="ARBA" id="ARBA00022692"/>
    </source>
</evidence>
<evidence type="ECO:0000256" key="7">
    <source>
        <dbReference type="SAM" id="Phobius"/>
    </source>
</evidence>
<keyword evidence="9" id="KW-1185">Reference proteome</keyword>
<dbReference type="PANTHER" id="PTHR13906">
    <property type="entry name" value="PORCUPINE"/>
    <property type="match status" value="1"/>
</dbReference>
<keyword evidence="3 7" id="KW-0812">Transmembrane</keyword>
<dbReference type="EMBL" id="JADGJQ010000008">
    <property type="protein sequence ID" value="KAJ3182709.1"/>
    <property type="molecule type" value="Genomic_DNA"/>
</dbReference>
<dbReference type="Pfam" id="PF03062">
    <property type="entry name" value="MBOAT"/>
    <property type="match status" value="1"/>
</dbReference>
<dbReference type="InterPro" id="IPR004299">
    <property type="entry name" value="MBOAT_fam"/>
</dbReference>
<dbReference type="GO" id="GO:0030258">
    <property type="term" value="P:lipid modification"/>
    <property type="evidence" value="ECO:0007669"/>
    <property type="project" value="TreeGrafter"/>
</dbReference>
<reference evidence="8" key="1">
    <citation type="submission" date="2020-05" db="EMBL/GenBank/DDBJ databases">
        <title>Phylogenomic resolution of chytrid fungi.</title>
        <authorList>
            <person name="Stajich J.E."/>
            <person name="Amses K."/>
            <person name="Simmons R."/>
            <person name="Seto K."/>
            <person name="Myers J."/>
            <person name="Bonds A."/>
            <person name="Quandt C.A."/>
            <person name="Barry K."/>
            <person name="Liu P."/>
            <person name="Grigoriev I."/>
            <person name="Longcore J.E."/>
            <person name="James T.Y."/>
        </authorList>
    </citation>
    <scope>NUCLEOTIDE SEQUENCE</scope>
    <source>
        <strain evidence="8">JEL0379</strain>
    </source>
</reference>
<dbReference type="GO" id="GO:0047184">
    <property type="term" value="F:1-acylglycerophosphocholine O-acyltransferase activity"/>
    <property type="evidence" value="ECO:0007669"/>
    <property type="project" value="TreeGrafter"/>
</dbReference>
<keyword evidence="4 7" id="KW-1133">Transmembrane helix</keyword>
<dbReference type="InterPro" id="IPR049941">
    <property type="entry name" value="LPLAT_7/PORCN-like"/>
</dbReference>
<feature type="transmembrane region" description="Helical" evidence="7">
    <location>
        <begin position="208"/>
        <end position="226"/>
    </location>
</feature>
<dbReference type="GO" id="GO:0016020">
    <property type="term" value="C:membrane"/>
    <property type="evidence" value="ECO:0007669"/>
    <property type="project" value="UniProtKB-SubCell"/>
</dbReference>
<comment type="caution">
    <text evidence="8">The sequence shown here is derived from an EMBL/GenBank/DDBJ whole genome shotgun (WGS) entry which is preliminary data.</text>
</comment>
<evidence type="ECO:0000256" key="1">
    <source>
        <dbReference type="ARBA" id="ARBA00004141"/>
    </source>
</evidence>
<feature type="transmembrane region" description="Helical" evidence="7">
    <location>
        <begin position="452"/>
        <end position="475"/>
    </location>
</feature>
<dbReference type="GO" id="GO:0046474">
    <property type="term" value="P:glycerophospholipid biosynthetic process"/>
    <property type="evidence" value="ECO:0007669"/>
    <property type="project" value="TreeGrafter"/>
</dbReference>
<gene>
    <name evidence="8" type="primary">ALE1_2</name>
    <name evidence="8" type="ORF">HDU87_008048</name>
</gene>
<evidence type="ECO:0000256" key="4">
    <source>
        <dbReference type="ARBA" id="ARBA00022989"/>
    </source>
</evidence>
<feature type="transmembrane region" description="Helical" evidence="7">
    <location>
        <begin position="164"/>
        <end position="181"/>
    </location>
</feature>
<feature type="transmembrane region" description="Helical" evidence="7">
    <location>
        <begin position="49"/>
        <end position="82"/>
    </location>
</feature>
<comment type="subcellular location">
    <subcellularLocation>
        <location evidence="1">Membrane</location>
        <topology evidence="1">Multi-pass membrane protein</topology>
    </subcellularLocation>
</comment>
<keyword evidence="5 7" id="KW-0472">Membrane</keyword>
<feature type="transmembrane region" description="Helical" evidence="7">
    <location>
        <begin position="20"/>
        <end position="37"/>
    </location>
</feature>
<dbReference type="Proteomes" id="UP001212152">
    <property type="component" value="Unassembled WGS sequence"/>
</dbReference>
<name>A0AAD5TP63_9FUNG</name>
<accession>A0AAD5TP63</accession>
<dbReference type="PANTHER" id="PTHR13906:SF4">
    <property type="entry name" value="LYSOPHOSPHOLIPID ACYLTRANSFERASE 6"/>
    <property type="match status" value="1"/>
</dbReference>